<dbReference type="Gene3D" id="3.30.9.10">
    <property type="entry name" value="D-Amino Acid Oxidase, subunit A, domain 2"/>
    <property type="match status" value="1"/>
</dbReference>
<dbReference type="Gene3D" id="1.10.8.870">
    <property type="entry name" value="Alpha-glycerophosphate oxidase, cap domain"/>
    <property type="match status" value="1"/>
</dbReference>
<dbReference type="RefSeq" id="WP_345469343.1">
    <property type="nucleotide sequence ID" value="NZ_BAABHF010000035.1"/>
</dbReference>
<protein>
    <recommendedName>
        <fullName evidence="6">Glycerol-3-phosphate dehydrogenase</fullName>
        <ecNumber evidence="6">1.1.5.3</ecNumber>
    </recommendedName>
</protein>
<evidence type="ECO:0000256" key="6">
    <source>
        <dbReference type="RuleBase" id="RU361217"/>
    </source>
</evidence>
<dbReference type="EMBL" id="BAABHF010000035">
    <property type="protein sequence ID" value="GAA4504586.1"/>
    <property type="molecule type" value="Genomic_DNA"/>
</dbReference>
<organism evidence="9 10">
    <name type="scientific">Actinoallomurus oryzae</name>
    <dbReference type="NCBI Taxonomy" id="502180"/>
    <lineage>
        <taxon>Bacteria</taxon>
        <taxon>Bacillati</taxon>
        <taxon>Actinomycetota</taxon>
        <taxon>Actinomycetes</taxon>
        <taxon>Streptosporangiales</taxon>
        <taxon>Thermomonosporaceae</taxon>
        <taxon>Actinoallomurus</taxon>
    </lineage>
</organism>
<dbReference type="SUPFAM" id="SSF51905">
    <property type="entry name" value="FAD/NAD(P)-binding domain"/>
    <property type="match status" value="1"/>
</dbReference>
<sequence>MKPASLGPADRARAVRELADQEFDVLVVGGGVVGAGAALDAVSRGLSVALVEAADWAAGTSSRSSKLIHGGLRYLEQRDFHLVREALRERALLLTRIAPHLVHPVPFLYPLKHRMWERFYVGAGIGLYDTMGGAGAVPRHRHLSHRHALRVAPALRGDAFVGAIQYFDAQVDDARFTMTLARTAAGYGATVVTRAKAVGFLREADRVVGARVHDLENDQEIQVRARHVINATGVWTDEAGRLANARGGPAVKASKGVHFLVPRDRIRLDTGLILRTEKSVLFVIPWGRHWIIGTTDTAWDLDKDEPAASQADVDYLLDHVNAVLRTPLSPDDIEAVYAGLRPLLSGGADDTAKLSREHSVAQPVPGLTVIAGGKFTTYRVMAEDAVDAAAADLPTTVPSSVTGRVPLTGAVGYEVLWNERHRLARRSGLHVARIEHLLNRYGSCVHEILELIERDPSLGEPITAARDYLKAEAVYAASHEGALHLEDVLRRRTRAAIEEWDQGTAAAPEIAGLIAPVLGWDDETVKRETDHYLRQVEAERRARREADDAAAAAARREVPGLFTERAAS</sequence>
<feature type="domain" description="Alpha-glycerophosphate oxidase C-terminal" evidence="8">
    <location>
        <begin position="400"/>
        <end position="524"/>
    </location>
</feature>
<evidence type="ECO:0000259" key="8">
    <source>
        <dbReference type="Pfam" id="PF16901"/>
    </source>
</evidence>
<evidence type="ECO:0000313" key="10">
    <source>
        <dbReference type="Proteomes" id="UP001500503"/>
    </source>
</evidence>
<reference evidence="10" key="1">
    <citation type="journal article" date="2019" name="Int. J. Syst. Evol. Microbiol.">
        <title>The Global Catalogue of Microorganisms (GCM) 10K type strain sequencing project: providing services to taxonomists for standard genome sequencing and annotation.</title>
        <authorList>
            <consortium name="The Broad Institute Genomics Platform"/>
            <consortium name="The Broad Institute Genome Sequencing Center for Infectious Disease"/>
            <person name="Wu L."/>
            <person name="Ma J."/>
        </authorList>
    </citation>
    <scope>NUCLEOTIDE SEQUENCE [LARGE SCALE GENOMIC DNA]</scope>
    <source>
        <strain evidence="10">JCM 17933</strain>
    </source>
</reference>
<comment type="cofactor">
    <cofactor evidence="1 6">
        <name>FAD</name>
        <dbReference type="ChEBI" id="CHEBI:57692"/>
    </cofactor>
</comment>
<evidence type="ECO:0000256" key="2">
    <source>
        <dbReference type="ARBA" id="ARBA00007330"/>
    </source>
</evidence>
<keyword evidence="4" id="KW-0274">FAD</keyword>
<name>A0ABP8QJN7_9ACTN</name>
<dbReference type="InterPro" id="IPR000447">
    <property type="entry name" value="G3P_DH_FAD-dep"/>
</dbReference>
<dbReference type="PRINTS" id="PR01001">
    <property type="entry name" value="FADG3PDH"/>
</dbReference>
<dbReference type="Pfam" id="PF16901">
    <property type="entry name" value="DAO_C"/>
    <property type="match status" value="1"/>
</dbReference>
<keyword evidence="3 6" id="KW-0285">Flavoprotein</keyword>
<dbReference type="InterPro" id="IPR036188">
    <property type="entry name" value="FAD/NAD-bd_sf"/>
</dbReference>
<dbReference type="Proteomes" id="UP001500503">
    <property type="component" value="Unassembled WGS sequence"/>
</dbReference>
<evidence type="ECO:0000256" key="5">
    <source>
        <dbReference type="ARBA" id="ARBA00023002"/>
    </source>
</evidence>
<keyword evidence="10" id="KW-1185">Reference proteome</keyword>
<comment type="similarity">
    <text evidence="2 6">Belongs to the FAD-dependent glycerol-3-phosphate dehydrogenase family.</text>
</comment>
<dbReference type="Pfam" id="PF01266">
    <property type="entry name" value="DAO"/>
    <property type="match status" value="1"/>
</dbReference>
<evidence type="ECO:0000313" key="9">
    <source>
        <dbReference type="EMBL" id="GAA4504586.1"/>
    </source>
</evidence>
<comment type="catalytic activity">
    <reaction evidence="6">
        <text>a quinone + sn-glycerol 3-phosphate = dihydroxyacetone phosphate + a quinol</text>
        <dbReference type="Rhea" id="RHEA:18977"/>
        <dbReference type="ChEBI" id="CHEBI:24646"/>
        <dbReference type="ChEBI" id="CHEBI:57597"/>
        <dbReference type="ChEBI" id="CHEBI:57642"/>
        <dbReference type="ChEBI" id="CHEBI:132124"/>
        <dbReference type="EC" id="1.1.5.3"/>
    </reaction>
</comment>
<evidence type="ECO:0000256" key="3">
    <source>
        <dbReference type="ARBA" id="ARBA00022630"/>
    </source>
</evidence>
<dbReference type="InterPro" id="IPR038299">
    <property type="entry name" value="DAO_C_sf"/>
</dbReference>
<dbReference type="InterPro" id="IPR006076">
    <property type="entry name" value="FAD-dep_OxRdtase"/>
</dbReference>
<evidence type="ECO:0000259" key="7">
    <source>
        <dbReference type="Pfam" id="PF01266"/>
    </source>
</evidence>
<feature type="domain" description="FAD dependent oxidoreductase" evidence="7">
    <location>
        <begin position="24"/>
        <end position="373"/>
    </location>
</feature>
<dbReference type="Gene3D" id="3.50.50.60">
    <property type="entry name" value="FAD/NAD(P)-binding domain"/>
    <property type="match status" value="1"/>
</dbReference>
<gene>
    <name evidence="9" type="ORF">GCM10023191_059110</name>
</gene>
<dbReference type="PANTHER" id="PTHR11985:SF31">
    <property type="entry name" value="GLYCEROL-3-PHOSPHATE DEHYDROGENASE 2"/>
    <property type="match status" value="1"/>
</dbReference>
<accession>A0ABP8QJN7</accession>
<dbReference type="PANTHER" id="PTHR11985">
    <property type="entry name" value="GLYCEROL-3-PHOSPHATE DEHYDROGENASE"/>
    <property type="match status" value="1"/>
</dbReference>
<dbReference type="InterPro" id="IPR031656">
    <property type="entry name" value="DAO_C"/>
</dbReference>
<dbReference type="PROSITE" id="PS00977">
    <property type="entry name" value="FAD_G3PDH_1"/>
    <property type="match status" value="1"/>
</dbReference>
<evidence type="ECO:0000256" key="4">
    <source>
        <dbReference type="ARBA" id="ARBA00022827"/>
    </source>
</evidence>
<dbReference type="PROSITE" id="PS00978">
    <property type="entry name" value="FAD_G3PDH_2"/>
    <property type="match status" value="1"/>
</dbReference>
<dbReference type="SUPFAM" id="SSF54373">
    <property type="entry name" value="FAD-linked reductases, C-terminal domain"/>
    <property type="match status" value="1"/>
</dbReference>
<evidence type="ECO:0000256" key="1">
    <source>
        <dbReference type="ARBA" id="ARBA00001974"/>
    </source>
</evidence>
<comment type="caution">
    <text evidence="9">The sequence shown here is derived from an EMBL/GenBank/DDBJ whole genome shotgun (WGS) entry which is preliminary data.</text>
</comment>
<keyword evidence="5 6" id="KW-0560">Oxidoreductase</keyword>
<dbReference type="EC" id="1.1.5.3" evidence="6"/>
<proteinExistence type="inferred from homology"/>